<proteinExistence type="predicted"/>
<keyword evidence="2" id="KW-1185">Reference proteome</keyword>
<comment type="caution">
    <text evidence="1">The sequence shown here is derived from an EMBL/GenBank/DDBJ whole genome shotgun (WGS) entry which is preliminary data.</text>
</comment>
<sequence length="100" mass="10935">MTTEPPHHSFSTDNARIYTHKHVRVVSWVSVRTSPQHTHPAFSPSGATAGKLAPFISKHKLNIKPGLLIKHSDRQKIHSFWLNGPIAETAGGHSGRGAES</sequence>
<protein>
    <submittedName>
        <fullName evidence="1">Uncharacterized protein</fullName>
    </submittedName>
</protein>
<dbReference type="Proteomes" id="UP001519460">
    <property type="component" value="Unassembled WGS sequence"/>
</dbReference>
<evidence type="ECO:0000313" key="2">
    <source>
        <dbReference type="Proteomes" id="UP001519460"/>
    </source>
</evidence>
<organism evidence="1 2">
    <name type="scientific">Batillaria attramentaria</name>
    <dbReference type="NCBI Taxonomy" id="370345"/>
    <lineage>
        <taxon>Eukaryota</taxon>
        <taxon>Metazoa</taxon>
        <taxon>Spiralia</taxon>
        <taxon>Lophotrochozoa</taxon>
        <taxon>Mollusca</taxon>
        <taxon>Gastropoda</taxon>
        <taxon>Caenogastropoda</taxon>
        <taxon>Sorbeoconcha</taxon>
        <taxon>Cerithioidea</taxon>
        <taxon>Batillariidae</taxon>
        <taxon>Batillaria</taxon>
    </lineage>
</organism>
<evidence type="ECO:0000313" key="1">
    <source>
        <dbReference type="EMBL" id="KAK7494598.1"/>
    </source>
</evidence>
<reference evidence="1 2" key="1">
    <citation type="journal article" date="2023" name="Sci. Data">
        <title>Genome assembly of the Korean intertidal mud-creeper Batillaria attramentaria.</title>
        <authorList>
            <person name="Patra A.K."/>
            <person name="Ho P.T."/>
            <person name="Jun S."/>
            <person name="Lee S.J."/>
            <person name="Kim Y."/>
            <person name="Won Y.J."/>
        </authorList>
    </citation>
    <scope>NUCLEOTIDE SEQUENCE [LARGE SCALE GENOMIC DNA]</scope>
    <source>
        <strain evidence="1">Wonlab-2016</strain>
    </source>
</reference>
<accession>A0ABD0L5T0</accession>
<dbReference type="AlphaFoldDB" id="A0ABD0L5T0"/>
<name>A0ABD0L5T0_9CAEN</name>
<dbReference type="EMBL" id="JACVVK020000082">
    <property type="protein sequence ID" value="KAK7494598.1"/>
    <property type="molecule type" value="Genomic_DNA"/>
</dbReference>
<gene>
    <name evidence="1" type="ORF">BaRGS_00014251</name>
</gene>